<evidence type="ECO:0000313" key="1">
    <source>
        <dbReference type="EMBL" id="ANP91623.1"/>
    </source>
</evidence>
<dbReference type="EMBL" id="CP018231">
    <property type="protein sequence ID" value="API56656.1"/>
    <property type="molecule type" value="Genomic_DNA"/>
</dbReference>
<dbReference type="AlphaFoldDB" id="A0A1B1CPC8"/>
<dbReference type="Proteomes" id="UP000183050">
    <property type="component" value="Plasmid unnamed3"/>
</dbReference>
<dbReference type="Proteomes" id="UP000092691">
    <property type="component" value="Plasmid unnamed4"/>
</dbReference>
<reference evidence="2 4" key="2">
    <citation type="submission" date="2016-11" db="EMBL/GenBank/DDBJ databases">
        <title>Rhizobium leguminosarum bv. viciae strain Vaf12 isolated from Vavilovia formosa root nodules from Russia, Dagestan.</title>
        <authorList>
            <person name="Kimeklis A."/>
        </authorList>
    </citation>
    <scope>NUCLEOTIDE SEQUENCE [LARGE SCALE GENOMIC DNA]</scope>
    <source>
        <strain evidence="2 4">Vaf-108</strain>
        <plasmid evidence="4">Plasmid unnamed3 sequence</plasmid>
        <plasmid evidence="2">unnamed3</plasmid>
    </source>
</reference>
<protein>
    <recommendedName>
        <fullName evidence="5">Apea-like HEPN domain-containing protein</fullName>
    </recommendedName>
</protein>
<geneLocation type="plasmid" evidence="1 3">
    <name>unnamed4</name>
</geneLocation>
<gene>
    <name evidence="1" type="ORF">BA011_36605</name>
    <name evidence="2" type="ORF">BMW22_34740</name>
</gene>
<sequence>MTCNAEDLLARVSVDGPHRAFAGILASLVPSRSLNVTGEMEMALKWTALGVLPNINMMSDVFAGEHMALVGFQDDRFLDALANGPNLQTFLSKFEGNHGQRLRPSLLVRSDAYPDRPNSEAISSFMDIVVACVVLDARVRAVTWRRNVGPFHTDAFEIYPWMIDPQGKRLVAGNAALWAIHELDKFRGAASAAVPVQDVGNEPAHPRFFKQLLALWKSRFIDGHNDWTSRAILRSLKMAASAMRLSSPTGSTESFYDYGRVLSLWVSAFEILVHSGATGKATRQRVLDLLKSIPWQSEMAREETHSADFGGGKTFDLRLANALYMKMNDLRNNFLHGNAVEPEDFRLKNGTLILSFPAAIFRMALATILGDPDGVTSEQVIAGEKTREEYGKHLQATRFRNDCEECLLAAVKPQTPDDE</sequence>
<geneLocation type="plasmid" evidence="4">
    <name>unnamed3 sequence</name>
</geneLocation>
<dbReference type="EMBL" id="CP016292">
    <property type="protein sequence ID" value="ANP91623.1"/>
    <property type="molecule type" value="Genomic_DNA"/>
</dbReference>
<dbReference type="OrthoDB" id="8109024at2"/>
<evidence type="ECO:0000313" key="3">
    <source>
        <dbReference type="Proteomes" id="UP000092691"/>
    </source>
</evidence>
<proteinExistence type="predicted"/>
<evidence type="ECO:0008006" key="5">
    <source>
        <dbReference type="Google" id="ProtNLM"/>
    </source>
</evidence>
<name>A0A1B1CPC8_RHILE</name>
<evidence type="ECO:0000313" key="2">
    <source>
        <dbReference type="EMBL" id="API56656.1"/>
    </source>
</evidence>
<keyword evidence="1" id="KW-0614">Plasmid</keyword>
<organism evidence="1 3">
    <name type="scientific">Rhizobium leguminosarum</name>
    <dbReference type="NCBI Taxonomy" id="384"/>
    <lineage>
        <taxon>Bacteria</taxon>
        <taxon>Pseudomonadati</taxon>
        <taxon>Pseudomonadota</taxon>
        <taxon>Alphaproteobacteria</taxon>
        <taxon>Hyphomicrobiales</taxon>
        <taxon>Rhizobiaceae</taxon>
        <taxon>Rhizobium/Agrobacterium group</taxon>
        <taxon>Rhizobium</taxon>
    </lineage>
</organism>
<evidence type="ECO:0000313" key="4">
    <source>
        <dbReference type="Proteomes" id="UP000183050"/>
    </source>
</evidence>
<accession>A0A1B1CPC8</accession>
<reference evidence="1 3" key="1">
    <citation type="submission" date="2016-06" db="EMBL/GenBank/DDBJ databases">
        <title>Microsymbionts genomes from the relict species Vavilovia formosa.</title>
        <authorList>
            <person name="Chirak E."/>
            <person name="Kimeklis A."/>
            <person name="Andronov E."/>
        </authorList>
    </citation>
    <scope>NUCLEOTIDE SEQUENCE [LARGE SCALE GENOMIC DNA]</scope>
    <source>
        <strain evidence="1 3">Vaf10</strain>
        <plasmid evidence="3">Plasmid unnamed4</plasmid>
        <plasmid evidence="1">unnamed4</plasmid>
    </source>
</reference>
<geneLocation type="plasmid" evidence="2">
    <name>unnamed3</name>
</geneLocation>